<evidence type="ECO:0000313" key="1">
    <source>
        <dbReference type="EMBL" id="QEY61268.1"/>
    </source>
</evidence>
<sequence>MPLEHHPLNREFPEFKDTMRALLQSDAHFARLAGEYQDLDSRIYEVEDGNQALDDNTLHDWKVQRVALKDEIARMLKSAKG</sequence>
<organism evidence="1 2">
    <name type="scientific">Metapseudomonas lalkuanensis</name>
    <dbReference type="NCBI Taxonomy" id="2604832"/>
    <lineage>
        <taxon>Bacteria</taxon>
        <taxon>Pseudomonadati</taxon>
        <taxon>Pseudomonadota</taxon>
        <taxon>Gammaproteobacteria</taxon>
        <taxon>Pseudomonadales</taxon>
        <taxon>Pseudomonadaceae</taxon>
        <taxon>Metapseudomonas</taxon>
    </lineage>
</organism>
<proteinExistence type="predicted"/>
<protein>
    <submittedName>
        <fullName evidence="1">DUF465 domain-containing protein</fullName>
    </submittedName>
</protein>
<evidence type="ECO:0000313" key="2">
    <source>
        <dbReference type="Proteomes" id="UP000327179"/>
    </source>
</evidence>
<name>A0A5J6QEV0_9GAMM</name>
<keyword evidence="2" id="KW-1185">Reference proteome</keyword>
<dbReference type="InterPro" id="IPR007420">
    <property type="entry name" value="DUF465"/>
</dbReference>
<dbReference type="Gene3D" id="6.10.280.50">
    <property type="match status" value="1"/>
</dbReference>
<dbReference type="KEGG" id="plal:FXN65_04090"/>
<dbReference type="Proteomes" id="UP000327179">
    <property type="component" value="Chromosome"/>
</dbReference>
<dbReference type="Pfam" id="PF04325">
    <property type="entry name" value="DUF465"/>
    <property type="match status" value="1"/>
</dbReference>
<dbReference type="EMBL" id="CP043311">
    <property type="protein sequence ID" value="QEY61268.1"/>
    <property type="molecule type" value="Genomic_DNA"/>
</dbReference>
<dbReference type="RefSeq" id="WP_151131791.1">
    <property type="nucleotide sequence ID" value="NZ_CP043311.1"/>
</dbReference>
<accession>A0A5J6QEV0</accession>
<reference evidence="1 2" key="1">
    <citation type="submission" date="2019-08" db="EMBL/GenBank/DDBJ databases">
        <title>Whole-genome Sequencing of e-waste polymer degrading bacterium Pseudomonas sp. strain PE08.</title>
        <authorList>
            <person name="Kirdat K."/>
            <person name="Debbarma P."/>
            <person name="Narawade N."/>
            <person name="Suyal D."/>
            <person name="Thorat V."/>
            <person name="Shouche Y."/>
            <person name="Goel R."/>
            <person name="Yadav A."/>
        </authorList>
    </citation>
    <scope>NUCLEOTIDE SEQUENCE [LARGE SCALE GENOMIC DNA]</scope>
    <source>
        <strain evidence="1 2">PE08</strain>
    </source>
</reference>
<dbReference type="InterPro" id="IPR038444">
    <property type="entry name" value="DUF465_sf"/>
</dbReference>
<gene>
    <name evidence="1" type="ORF">FXN65_04090</name>
</gene>
<dbReference type="AlphaFoldDB" id="A0A5J6QEV0"/>